<dbReference type="SUPFAM" id="SSF55136">
    <property type="entry name" value="Probable bacterial effector-binding domain"/>
    <property type="match status" value="1"/>
</dbReference>
<feature type="compositionally biased region" description="Basic and acidic residues" evidence="1">
    <location>
        <begin position="205"/>
        <end position="236"/>
    </location>
</feature>
<keyword evidence="2" id="KW-1133">Transmembrane helix</keyword>
<comment type="caution">
    <text evidence="3">The sequence shown here is derived from an EMBL/GenBank/DDBJ whole genome shotgun (WGS) entry which is preliminary data.</text>
</comment>
<protein>
    <recommendedName>
        <fullName evidence="5">Testis-expressed sequence 264 protein</fullName>
    </recommendedName>
</protein>
<keyword evidence="4" id="KW-1185">Reference proteome</keyword>
<evidence type="ECO:0000313" key="4">
    <source>
        <dbReference type="Proteomes" id="UP001152320"/>
    </source>
</evidence>
<organism evidence="3 4">
    <name type="scientific">Holothuria leucospilota</name>
    <name type="common">Black long sea cucumber</name>
    <name type="synonym">Mertensiothuria leucospilota</name>
    <dbReference type="NCBI Taxonomy" id="206669"/>
    <lineage>
        <taxon>Eukaryota</taxon>
        <taxon>Metazoa</taxon>
        <taxon>Echinodermata</taxon>
        <taxon>Eleutherozoa</taxon>
        <taxon>Echinozoa</taxon>
        <taxon>Holothuroidea</taxon>
        <taxon>Aspidochirotacea</taxon>
        <taxon>Aspidochirotida</taxon>
        <taxon>Holothuriidae</taxon>
        <taxon>Holothuria</taxon>
    </lineage>
</organism>
<evidence type="ECO:0000256" key="1">
    <source>
        <dbReference type="SAM" id="MobiDB-lite"/>
    </source>
</evidence>
<dbReference type="EMBL" id="JAIZAY010000002">
    <property type="protein sequence ID" value="KAJ8046306.1"/>
    <property type="molecule type" value="Genomic_DNA"/>
</dbReference>
<keyword evidence="2" id="KW-0472">Membrane</keyword>
<dbReference type="PANTHER" id="PTHR15949:SF3">
    <property type="entry name" value="TESTIS-EXPRESSED PROTEIN 264"/>
    <property type="match status" value="1"/>
</dbReference>
<dbReference type="GO" id="GO:0000421">
    <property type="term" value="C:autophagosome membrane"/>
    <property type="evidence" value="ECO:0007669"/>
    <property type="project" value="TreeGrafter"/>
</dbReference>
<dbReference type="GO" id="GO:0061709">
    <property type="term" value="P:reticulophagy"/>
    <property type="evidence" value="ECO:0007669"/>
    <property type="project" value="TreeGrafter"/>
</dbReference>
<dbReference type="InterPro" id="IPR011256">
    <property type="entry name" value="Reg_factor_effector_dom_sf"/>
</dbReference>
<dbReference type="Proteomes" id="UP001152320">
    <property type="component" value="Chromosome 2"/>
</dbReference>
<dbReference type="OrthoDB" id="2140079at2759"/>
<feature type="region of interest" description="Disordered" evidence="1">
    <location>
        <begin position="191"/>
        <end position="252"/>
    </location>
</feature>
<reference evidence="3" key="1">
    <citation type="submission" date="2021-10" db="EMBL/GenBank/DDBJ databases">
        <title>Tropical sea cucumber genome reveals ecological adaptation and Cuvierian tubules defense mechanism.</title>
        <authorList>
            <person name="Chen T."/>
        </authorList>
    </citation>
    <scope>NUCLEOTIDE SEQUENCE</scope>
    <source>
        <strain evidence="3">Nanhai2018</strain>
        <tissue evidence="3">Muscle</tissue>
    </source>
</reference>
<sequence length="252" mass="28168">MEDVIFLGIVGLVVALLLTILTLLWYTGVFSTVDVSSGKPPYGAMQIAYKYATGPYKECGPLFTELHNLVPDLKLCGVYYDDPNMVEHSKLRYIVAAILAEGDGEVDKDVVKKLQDKDYKFFELPDIDYAVKSLFPYVWDLSIYVAVMKVYPKMGKYIEERQLSAHPAVEVYECDTINFYMPLSKQESFYVPEAKQEESPEVAEEEGKKSGDDSTKGSNDEAKESKPKDGGKKNESGGEDSSSSFEQLDAPK</sequence>
<dbReference type="GO" id="GO:0005657">
    <property type="term" value="C:replication fork"/>
    <property type="evidence" value="ECO:0007669"/>
    <property type="project" value="TreeGrafter"/>
</dbReference>
<accession>A0A9Q1HIM0</accession>
<gene>
    <name evidence="3" type="ORF">HOLleu_04934</name>
</gene>
<dbReference type="AlphaFoldDB" id="A0A9Q1HIM0"/>
<name>A0A9Q1HIM0_HOLLE</name>
<evidence type="ECO:0000313" key="3">
    <source>
        <dbReference type="EMBL" id="KAJ8046306.1"/>
    </source>
</evidence>
<dbReference type="PANTHER" id="PTHR15949">
    <property type="entry name" value="TESTIS-EXPRESSED PROTEIN 264"/>
    <property type="match status" value="1"/>
</dbReference>
<evidence type="ECO:0000256" key="2">
    <source>
        <dbReference type="SAM" id="Phobius"/>
    </source>
</evidence>
<dbReference type="GO" id="GO:0005634">
    <property type="term" value="C:nucleus"/>
    <property type="evidence" value="ECO:0007669"/>
    <property type="project" value="TreeGrafter"/>
</dbReference>
<evidence type="ECO:0008006" key="5">
    <source>
        <dbReference type="Google" id="ProtNLM"/>
    </source>
</evidence>
<dbReference type="Gene3D" id="3.20.80.10">
    <property type="entry name" value="Regulatory factor, effector binding domain"/>
    <property type="match status" value="1"/>
</dbReference>
<feature type="transmembrane region" description="Helical" evidence="2">
    <location>
        <begin position="6"/>
        <end position="26"/>
    </location>
</feature>
<dbReference type="GO" id="GO:0005789">
    <property type="term" value="C:endoplasmic reticulum membrane"/>
    <property type="evidence" value="ECO:0007669"/>
    <property type="project" value="TreeGrafter"/>
</dbReference>
<dbReference type="GO" id="GO:0106300">
    <property type="term" value="P:protein-DNA covalent cross-linking repair"/>
    <property type="evidence" value="ECO:0007669"/>
    <property type="project" value="TreeGrafter"/>
</dbReference>
<keyword evidence="2" id="KW-0812">Transmembrane</keyword>
<proteinExistence type="predicted"/>